<dbReference type="Gene3D" id="1.25.40.10">
    <property type="entry name" value="Tetratricopeptide repeat domain"/>
    <property type="match status" value="1"/>
</dbReference>
<dbReference type="InterPro" id="IPR016032">
    <property type="entry name" value="Sig_transdc_resp-reg_C-effctor"/>
</dbReference>
<dbReference type="GO" id="GO:0003677">
    <property type="term" value="F:DNA binding"/>
    <property type="evidence" value="ECO:0007669"/>
    <property type="project" value="UniProtKB-KW"/>
</dbReference>
<proteinExistence type="predicted"/>
<keyword evidence="3" id="KW-0804">Transcription</keyword>
<dbReference type="STRING" id="1003195.SCATT_35640"/>
<dbReference type="AlphaFoldDB" id="G8WX30"/>
<dbReference type="PROSITE" id="PS50043">
    <property type="entry name" value="HTH_LUXR_2"/>
    <property type="match status" value="1"/>
</dbReference>
<dbReference type="PANTHER" id="PTHR44688:SF16">
    <property type="entry name" value="DNA-BINDING TRANSCRIPTIONAL ACTIVATOR DEVR_DOSR"/>
    <property type="match status" value="1"/>
</dbReference>
<dbReference type="PROSITE" id="PS00622">
    <property type="entry name" value="HTH_LUXR_1"/>
    <property type="match status" value="1"/>
</dbReference>
<dbReference type="PRINTS" id="PR00038">
    <property type="entry name" value="HTHLUXR"/>
</dbReference>
<dbReference type="SUPFAM" id="SSF48452">
    <property type="entry name" value="TPR-like"/>
    <property type="match status" value="1"/>
</dbReference>
<dbReference type="CDD" id="cd06170">
    <property type="entry name" value="LuxR_C_like"/>
    <property type="match status" value="1"/>
</dbReference>
<feature type="domain" description="HTH luxR-type" evidence="4">
    <location>
        <begin position="834"/>
        <end position="899"/>
    </location>
</feature>
<dbReference type="InterPro" id="IPR027417">
    <property type="entry name" value="P-loop_NTPase"/>
</dbReference>
<dbReference type="InterPro" id="IPR011990">
    <property type="entry name" value="TPR-like_helical_dom_sf"/>
</dbReference>
<dbReference type="OrthoDB" id="3178131at2"/>
<keyword evidence="6" id="KW-1185">Reference proteome</keyword>
<dbReference type="InterPro" id="IPR041664">
    <property type="entry name" value="AAA_16"/>
</dbReference>
<evidence type="ECO:0000313" key="5">
    <source>
        <dbReference type="EMBL" id="AEW95935.1"/>
    </source>
</evidence>
<evidence type="ECO:0000256" key="3">
    <source>
        <dbReference type="ARBA" id="ARBA00023163"/>
    </source>
</evidence>
<dbReference type="Pfam" id="PF00196">
    <property type="entry name" value="GerE"/>
    <property type="match status" value="1"/>
</dbReference>
<dbReference type="Pfam" id="PF13191">
    <property type="entry name" value="AAA_16"/>
    <property type="match status" value="1"/>
</dbReference>
<dbReference type="SUPFAM" id="SSF52540">
    <property type="entry name" value="P-loop containing nucleoside triphosphate hydrolases"/>
    <property type="match status" value="1"/>
</dbReference>
<sequence>MLTECAKHEGSVAVIRGSTATGKTELLHALGESAANNGFRVLNALAGPMERSFPYALLEQIFPDLGPLAPPAAGNFSADSAPETPDEHPVVPPSVLRHVHRTATELAARQPLFIGIDDVHHADPASLQCLLYLIRRFRSSAIALAVTDNLHDPGGRTFFGELQYQPRILRVMLGVLSPAGVAGMVAQALGAKAADRFAGEFNAVSGGNPLLLRALLNDTLAHDDAPGFPRPHPADAFQHAALACVRRSGPDSVRVAHGVALLDRATPVPLLSDLVGVGPRTTEEVLRLLTDSGLLDDGRFRHPALRTAVLHDLPRATANELRSHAARLLRTSGAPATAVAEHLLECGPLREPWEAPLLRAAADQYLGDGKAVLAAGCLELASRCGSDDDQQRLADLSAAANITWRLDPKATALQLESLATAAREGTLPSVMMLRLIRTFLWWGLEEEAVSGTGRLPAEDADPEYPGELLTTWLRLATTYPGALARMSGPLGPNPPVPVPPVAPTDTLHLHAGRALYTALRGGDADAVVTGAEHVLQRVRLSEQSLELPMSALHALVYLDRLDAAETGLDRLLTQSGKHHTPAWDALFTSTQALIGLRRGDLPGALRQARDALTLMPTHGWGVGVALPLATLIETYTAMGRHDAAAEVIEQPLPEGTGRTRFGLHHRYARGLHHLAVEQYQSALACFLSCGEDMTAWRVDCPGLVPWRSGAAEVWLRFGKPERAVALLTEELARTGAAAWRTRAAALRLLAAARPSDRRPRQLSEALTAARTAGDRYTMTRVLADLGHTQQQLGNGTEARQLIRRAWRLAQECGAEQIQRSLLPASARPAPTLPTDQDADPLTDAERRVASLAAQGFTNREVAAKLFITVSTVEQHLTRVYRKFRIKHREQLPTSLGLDVARQA</sequence>
<dbReference type="SUPFAM" id="SSF46894">
    <property type="entry name" value="C-terminal effector domain of the bipartite response regulators"/>
    <property type="match status" value="1"/>
</dbReference>
<dbReference type="eggNOG" id="COG2909">
    <property type="taxonomic scope" value="Bacteria"/>
</dbReference>
<dbReference type="GO" id="GO:0006355">
    <property type="term" value="P:regulation of DNA-templated transcription"/>
    <property type="evidence" value="ECO:0007669"/>
    <property type="project" value="InterPro"/>
</dbReference>
<evidence type="ECO:0000259" key="4">
    <source>
        <dbReference type="PROSITE" id="PS50043"/>
    </source>
</evidence>
<dbReference type="EMBL" id="CP003219">
    <property type="protein sequence ID" value="AEW95935.1"/>
    <property type="molecule type" value="Genomic_DNA"/>
</dbReference>
<evidence type="ECO:0000256" key="2">
    <source>
        <dbReference type="ARBA" id="ARBA00023125"/>
    </source>
</evidence>
<keyword evidence="2" id="KW-0238">DNA-binding</keyword>
<dbReference type="PATRIC" id="fig|1003195.29.peg.3558"/>
<dbReference type="Proteomes" id="UP000007842">
    <property type="component" value="Chromosome"/>
</dbReference>
<dbReference type="PANTHER" id="PTHR44688">
    <property type="entry name" value="DNA-BINDING TRANSCRIPTIONAL ACTIVATOR DEVR_DOSR"/>
    <property type="match status" value="1"/>
</dbReference>
<name>G8WX30_STREN</name>
<dbReference type="HOGENOM" id="CLU_006850_1_2_11"/>
<accession>G8WX30</accession>
<protein>
    <submittedName>
        <fullName evidence="5">Transcriptional regulator</fullName>
    </submittedName>
</protein>
<organism evidence="5 6">
    <name type="scientific">Streptantibioticus cattleyicolor (strain ATCC 35852 / DSM 46488 / JCM 4925 / NBRC 14057 / NRRL 8057)</name>
    <name type="common">Streptomyces cattleya</name>
    <dbReference type="NCBI Taxonomy" id="1003195"/>
    <lineage>
        <taxon>Bacteria</taxon>
        <taxon>Bacillati</taxon>
        <taxon>Actinomycetota</taxon>
        <taxon>Actinomycetes</taxon>
        <taxon>Kitasatosporales</taxon>
        <taxon>Streptomycetaceae</taxon>
        <taxon>Streptantibioticus</taxon>
    </lineage>
</organism>
<dbReference type="InterPro" id="IPR000792">
    <property type="entry name" value="Tscrpt_reg_LuxR_C"/>
</dbReference>
<gene>
    <name evidence="5" type="ordered locus">SCATT_35640</name>
</gene>
<dbReference type="KEGG" id="scy:SCATT_35640"/>
<evidence type="ECO:0000256" key="1">
    <source>
        <dbReference type="ARBA" id="ARBA00023015"/>
    </source>
</evidence>
<reference evidence="6" key="1">
    <citation type="submission" date="2011-12" db="EMBL/GenBank/DDBJ databases">
        <title>Complete genome sequence of Streptomyces cattleya strain DSM 46488.</title>
        <authorList>
            <person name="Ou H.-Y."/>
            <person name="Li P."/>
            <person name="Zhao C."/>
            <person name="O'Hagan D."/>
            <person name="Deng Z."/>
        </authorList>
    </citation>
    <scope>NUCLEOTIDE SEQUENCE [LARGE SCALE GENOMIC DNA]</scope>
    <source>
        <strain evidence="6">ATCC 35852 / DSM 46488 / JCM 4925 / NBRC 14057 / NRRL 8057</strain>
    </source>
</reference>
<keyword evidence="1" id="KW-0805">Transcription regulation</keyword>
<dbReference type="Gene3D" id="1.10.10.10">
    <property type="entry name" value="Winged helix-like DNA-binding domain superfamily/Winged helix DNA-binding domain"/>
    <property type="match status" value="1"/>
</dbReference>
<dbReference type="InterPro" id="IPR036388">
    <property type="entry name" value="WH-like_DNA-bd_sf"/>
</dbReference>
<evidence type="ECO:0000313" key="6">
    <source>
        <dbReference type="Proteomes" id="UP000007842"/>
    </source>
</evidence>
<dbReference type="SMART" id="SM00421">
    <property type="entry name" value="HTH_LUXR"/>
    <property type="match status" value="1"/>
</dbReference>